<dbReference type="InterPro" id="IPR011969">
    <property type="entry name" value="Clan_AA_Asp_peptidase_C"/>
</dbReference>
<keyword evidence="1" id="KW-0378">Hydrolase</keyword>
<sequence>MLALMWVGIFIFLGLFFSDTLDKQNNPNQSVNTLSLSGNIKELVLTRNRMGHYVANGRINSHAVTFMLDTGATDVSIPQKIARKLQLKPGPTATYRTANGSVDVQMTRLDEISLGDISLTNIRATINPGYKSDEILLGMSFLKHLEFSQRGNTLTLRQYPEGF</sequence>
<dbReference type="GO" id="GO:0004190">
    <property type="term" value="F:aspartic-type endopeptidase activity"/>
    <property type="evidence" value="ECO:0007669"/>
    <property type="project" value="InterPro"/>
</dbReference>
<proteinExistence type="predicted"/>
<dbReference type="SUPFAM" id="SSF50630">
    <property type="entry name" value="Acid proteases"/>
    <property type="match status" value="1"/>
</dbReference>
<reference evidence="1 2" key="1">
    <citation type="journal article" date="2018" name="ISME J.">
        <title>Endosymbiont genomes yield clues of tubeworm success.</title>
        <authorList>
            <person name="Li Y."/>
            <person name="Liles M.R."/>
            <person name="Halanych K.M."/>
        </authorList>
    </citation>
    <scope>NUCLEOTIDE SEQUENCE [LARGE SCALE GENOMIC DNA]</scope>
    <source>
        <strain evidence="1">A1464</strain>
    </source>
</reference>
<gene>
    <name evidence="1" type="ORF">DIZ80_08815</name>
</gene>
<name>A0A370DE57_9GAMM</name>
<comment type="caution">
    <text evidence="1">The sequence shown here is derived from an EMBL/GenBank/DDBJ whole genome shotgun (WGS) entry which is preliminary data.</text>
</comment>
<organism evidence="1 2">
    <name type="scientific">endosymbiont of Galathealinum brachiosum</name>
    <dbReference type="NCBI Taxonomy" id="2200906"/>
    <lineage>
        <taxon>Bacteria</taxon>
        <taxon>Pseudomonadati</taxon>
        <taxon>Pseudomonadota</taxon>
        <taxon>Gammaproteobacteria</taxon>
        <taxon>sulfur-oxidizing symbionts</taxon>
    </lineage>
</organism>
<dbReference type="GO" id="GO:0006508">
    <property type="term" value="P:proteolysis"/>
    <property type="evidence" value="ECO:0007669"/>
    <property type="project" value="UniProtKB-KW"/>
</dbReference>
<protein>
    <submittedName>
        <fullName evidence="1">TIGR02281 family clan AA aspartic protease</fullName>
    </submittedName>
</protein>
<dbReference type="Pfam" id="PF13975">
    <property type="entry name" value="gag-asp_proteas"/>
    <property type="match status" value="1"/>
</dbReference>
<dbReference type="PROSITE" id="PS00141">
    <property type="entry name" value="ASP_PROTEASE"/>
    <property type="match status" value="1"/>
</dbReference>
<dbReference type="Proteomes" id="UP000254266">
    <property type="component" value="Unassembled WGS sequence"/>
</dbReference>
<dbReference type="InterPro" id="IPR034122">
    <property type="entry name" value="Retropepsin-like_bacterial"/>
</dbReference>
<dbReference type="AlphaFoldDB" id="A0A370DE57"/>
<evidence type="ECO:0000313" key="2">
    <source>
        <dbReference type="Proteomes" id="UP000254266"/>
    </source>
</evidence>
<evidence type="ECO:0000313" key="1">
    <source>
        <dbReference type="EMBL" id="RDH83133.1"/>
    </source>
</evidence>
<dbReference type="EMBL" id="QFXC01000011">
    <property type="protein sequence ID" value="RDH83133.1"/>
    <property type="molecule type" value="Genomic_DNA"/>
</dbReference>
<keyword evidence="1" id="KW-0645">Protease</keyword>
<dbReference type="CDD" id="cd05483">
    <property type="entry name" value="retropepsin_like_bacteria"/>
    <property type="match status" value="1"/>
</dbReference>
<keyword evidence="2" id="KW-1185">Reference proteome</keyword>
<dbReference type="NCBIfam" id="TIGR02281">
    <property type="entry name" value="clan_AA_DTGA"/>
    <property type="match status" value="1"/>
</dbReference>
<dbReference type="InterPro" id="IPR001969">
    <property type="entry name" value="Aspartic_peptidase_AS"/>
</dbReference>
<accession>A0A370DE57</accession>
<dbReference type="Gene3D" id="2.40.70.10">
    <property type="entry name" value="Acid Proteases"/>
    <property type="match status" value="1"/>
</dbReference>
<dbReference type="InterPro" id="IPR021109">
    <property type="entry name" value="Peptidase_aspartic_dom_sf"/>
</dbReference>